<protein>
    <submittedName>
        <fullName evidence="1">Uncharacterized protein</fullName>
    </submittedName>
</protein>
<evidence type="ECO:0000313" key="2">
    <source>
        <dbReference type="Proteomes" id="UP000735302"/>
    </source>
</evidence>
<proteinExistence type="predicted"/>
<dbReference type="Proteomes" id="UP000735302">
    <property type="component" value="Unassembled WGS sequence"/>
</dbReference>
<dbReference type="EMBL" id="BLXT01000370">
    <property type="protein sequence ID" value="GFN76284.1"/>
    <property type="molecule type" value="Genomic_DNA"/>
</dbReference>
<dbReference type="AlphaFoldDB" id="A0AAV3Y0Q5"/>
<keyword evidence="2" id="KW-1185">Reference proteome</keyword>
<reference evidence="1 2" key="1">
    <citation type="journal article" date="2021" name="Elife">
        <title>Chloroplast acquisition without the gene transfer in kleptoplastic sea slugs, Plakobranchus ocellatus.</title>
        <authorList>
            <person name="Maeda T."/>
            <person name="Takahashi S."/>
            <person name="Yoshida T."/>
            <person name="Shimamura S."/>
            <person name="Takaki Y."/>
            <person name="Nagai Y."/>
            <person name="Toyoda A."/>
            <person name="Suzuki Y."/>
            <person name="Arimoto A."/>
            <person name="Ishii H."/>
            <person name="Satoh N."/>
            <person name="Nishiyama T."/>
            <person name="Hasebe M."/>
            <person name="Maruyama T."/>
            <person name="Minagawa J."/>
            <person name="Obokata J."/>
            <person name="Shigenobu S."/>
        </authorList>
    </citation>
    <scope>NUCLEOTIDE SEQUENCE [LARGE SCALE GENOMIC DNA]</scope>
</reference>
<organism evidence="1 2">
    <name type="scientific">Plakobranchus ocellatus</name>
    <dbReference type="NCBI Taxonomy" id="259542"/>
    <lineage>
        <taxon>Eukaryota</taxon>
        <taxon>Metazoa</taxon>
        <taxon>Spiralia</taxon>
        <taxon>Lophotrochozoa</taxon>
        <taxon>Mollusca</taxon>
        <taxon>Gastropoda</taxon>
        <taxon>Heterobranchia</taxon>
        <taxon>Euthyneura</taxon>
        <taxon>Panpulmonata</taxon>
        <taxon>Sacoglossa</taxon>
        <taxon>Placobranchoidea</taxon>
        <taxon>Plakobranchidae</taxon>
        <taxon>Plakobranchus</taxon>
    </lineage>
</organism>
<sequence length="98" mass="10970">MCDCVGPAIFLSNESTTIKDEERKMDRNIREVDWLSVSTDSSSSSEAAEIARENLSDSRNWTPVARTRDLELAQVTGTVRNRAGLLAQRDRQGEREAV</sequence>
<evidence type="ECO:0000313" key="1">
    <source>
        <dbReference type="EMBL" id="GFN76284.1"/>
    </source>
</evidence>
<accession>A0AAV3Y0Q5</accession>
<gene>
    <name evidence="1" type="ORF">PoB_000279000</name>
</gene>
<comment type="caution">
    <text evidence="1">The sequence shown here is derived from an EMBL/GenBank/DDBJ whole genome shotgun (WGS) entry which is preliminary data.</text>
</comment>
<name>A0AAV3Y0Q5_9GAST</name>